<feature type="region of interest" description="Disordered" evidence="7">
    <location>
        <begin position="1"/>
        <end position="30"/>
    </location>
</feature>
<evidence type="ECO:0000256" key="4">
    <source>
        <dbReference type="ARBA" id="ARBA00022777"/>
    </source>
</evidence>
<proteinExistence type="predicted"/>
<dbReference type="GO" id="GO:0005634">
    <property type="term" value="C:nucleus"/>
    <property type="evidence" value="ECO:0007669"/>
    <property type="project" value="TreeGrafter"/>
</dbReference>
<dbReference type="Gene3D" id="3.30.200.20">
    <property type="entry name" value="Phosphorylase Kinase, domain 1"/>
    <property type="match status" value="1"/>
</dbReference>
<protein>
    <recommendedName>
        <fullName evidence="8">Protein kinase domain-containing protein</fullName>
    </recommendedName>
</protein>
<evidence type="ECO:0000256" key="7">
    <source>
        <dbReference type="SAM" id="MobiDB-lite"/>
    </source>
</evidence>
<accession>W6MFL7</accession>
<dbReference type="GO" id="GO:0033316">
    <property type="term" value="P:meiotic spindle assembly checkpoint signaling"/>
    <property type="evidence" value="ECO:0007669"/>
    <property type="project" value="TreeGrafter"/>
</dbReference>
<dbReference type="PANTHER" id="PTHR22974">
    <property type="entry name" value="MIXED LINEAGE PROTEIN KINASE"/>
    <property type="match status" value="1"/>
</dbReference>
<evidence type="ECO:0000256" key="3">
    <source>
        <dbReference type="ARBA" id="ARBA00022741"/>
    </source>
</evidence>
<evidence type="ECO:0000313" key="10">
    <source>
        <dbReference type="Proteomes" id="UP000019384"/>
    </source>
</evidence>
<keyword evidence="10" id="KW-1185">Reference proteome</keyword>
<feature type="compositionally biased region" description="Polar residues" evidence="7">
    <location>
        <begin position="7"/>
        <end position="18"/>
    </location>
</feature>
<feature type="domain" description="Protein kinase" evidence="8">
    <location>
        <begin position="339"/>
        <end position="608"/>
    </location>
</feature>
<dbReference type="AlphaFoldDB" id="W6MFL7"/>
<dbReference type="GO" id="GO:0005816">
    <property type="term" value="C:spindle pole body"/>
    <property type="evidence" value="ECO:0007669"/>
    <property type="project" value="EnsemblFungi"/>
</dbReference>
<dbReference type="InterPro" id="IPR017441">
    <property type="entry name" value="Protein_kinase_ATP_BS"/>
</dbReference>
<dbReference type="GO" id="GO:0007094">
    <property type="term" value="P:mitotic spindle assembly checkpoint signaling"/>
    <property type="evidence" value="ECO:0007669"/>
    <property type="project" value="EnsemblFungi"/>
</dbReference>
<dbReference type="PROSITE" id="PS50011">
    <property type="entry name" value="PROTEIN_KINASE_DOM"/>
    <property type="match status" value="1"/>
</dbReference>
<dbReference type="GO" id="GO:0034501">
    <property type="term" value="P:protein localization to kinetochore"/>
    <property type="evidence" value="ECO:0007669"/>
    <property type="project" value="EnsemblFungi"/>
</dbReference>
<keyword evidence="5 6" id="KW-0067">ATP-binding</keyword>
<dbReference type="GO" id="GO:0000776">
    <property type="term" value="C:kinetochore"/>
    <property type="evidence" value="ECO:0007669"/>
    <property type="project" value="EnsemblFungi"/>
</dbReference>
<dbReference type="GO" id="GO:0005524">
    <property type="term" value="F:ATP binding"/>
    <property type="evidence" value="ECO:0007669"/>
    <property type="project" value="UniProtKB-UniRule"/>
</dbReference>
<name>W6MFL7_9ASCO</name>
<evidence type="ECO:0000259" key="8">
    <source>
        <dbReference type="PROSITE" id="PS50011"/>
    </source>
</evidence>
<dbReference type="PROSITE" id="PS00107">
    <property type="entry name" value="PROTEIN_KINASE_ATP"/>
    <property type="match status" value="1"/>
</dbReference>
<sequence length="657" mass="74391">MEHFIGSSVNMTATNEEYGSSGDESGIIEPPKLSDYAWTVLGEINSRPLIHEDTSQRQHSPDKSGSQRPSFTATSYRDIMESNINPNTHSTPFTTNTKSNMWTNRVSSKGQQQPVQRKKIEVQDPMDSMDYSPVNKPRQQVHFVSHEPRTPTLESAAKRQSSPLGSVVPSVHRFANGVAKPTLAGAMRIASDPILHKEYIEDRRPDSHDNHPFKDISRDLRMQKLELMKSQRNEHDRSRNSSSWLSSNKENDEHRSVPCYDTPERSRKALAPLSGNRLNSRFALEPKPESLWEQEKKFEERLKLELRNQRETLERSFQEQLRSAPRDEAKSIYVNGKQYFYLEQIGRGGTSKVYRARTHKSSQVFAIKVVDFEEFDKEAVTVFKREIEILESLSNDKRVVELFDYFLGDGSLSLVMECGEVDLAHVLINRSNMPLDISFLRFVTAEMMQCVLAVHSAGVVHSDLKPANFLFVKGVLKLIDFGISNAIPDFTVNVHRESQIGTPNYMAPETLTGIDRESGVLWKVGKPADIWSCGCIIYQMVYGRPPYAGYSGQDRLMAIIDKKVQVSYPNEVNGLAVPTTLIEAMQSCLSRDPSKRATAQELIDGDFLKPKVVSQNFISGLIQNSVEYGASHPAEPNKIHQIISDVWRRIVDHNGYT</sequence>
<dbReference type="GO" id="GO:0043515">
    <property type="term" value="F:kinetochore binding"/>
    <property type="evidence" value="ECO:0007669"/>
    <property type="project" value="EnsemblFungi"/>
</dbReference>
<reference evidence="9" key="1">
    <citation type="submission" date="2013-12" db="EMBL/GenBank/DDBJ databases">
        <authorList>
            <person name="Genoscope - CEA"/>
        </authorList>
    </citation>
    <scope>NUCLEOTIDE SEQUENCE</scope>
    <source>
        <strain evidence="9">CBS 1993</strain>
    </source>
</reference>
<dbReference type="Pfam" id="PF00069">
    <property type="entry name" value="Pkinase"/>
    <property type="match status" value="1"/>
</dbReference>
<dbReference type="GO" id="GO:0004712">
    <property type="term" value="F:protein serine/threonine/tyrosine kinase activity"/>
    <property type="evidence" value="ECO:0007669"/>
    <property type="project" value="EnsemblFungi"/>
</dbReference>
<dbReference type="RefSeq" id="XP_022456651.1">
    <property type="nucleotide sequence ID" value="XM_022605155.1"/>
</dbReference>
<dbReference type="GO" id="GO:0004674">
    <property type="term" value="F:protein serine/threonine kinase activity"/>
    <property type="evidence" value="ECO:0007669"/>
    <property type="project" value="UniProtKB-KW"/>
</dbReference>
<dbReference type="HOGENOM" id="CLU_019372_0_0_1"/>
<keyword evidence="1" id="KW-0723">Serine/threonine-protein kinase</keyword>
<evidence type="ECO:0000256" key="6">
    <source>
        <dbReference type="PROSITE-ProRule" id="PRU10141"/>
    </source>
</evidence>
<keyword evidence="3 6" id="KW-0547">Nucleotide-binding</keyword>
<evidence type="ECO:0000256" key="5">
    <source>
        <dbReference type="ARBA" id="ARBA00022840"/>
    </source>
</evidence>
<dbReference type="OrthoDB" id="20524at2759"/>
<dbReference type="GO" id="GO:0030474">
    <property type="term" value="P:spindle pole body duplication"/>
    <property type="evidence" value="ECO:0007669"/>
    <property type="project" value="EnsemblFungi"/>
</dbReference>
<dbReference type="GO" id="GO:0051225">
    <property type="term" value="P:spindle assembly"/>
    <property type="evidence" value="ECO:0007669"/>
    <property type="project" value="EnsemblFungi"/>
</dbReference>
<gene>
    <name evidence="9" type="ORF">KUCA_T00000600001</name>
</gene>
<dbReference type="EMBL" id="HG793125">
    <property type="protein sequence ID" value="CDK24634.1"/>
    <property type="molecule type" value="Genomic_DNA"/>
</dbReference>
<evidence type="ECO:0000256" key="1">
    <source>
        <dbReference type="ARBA" id="ARBA00022527"/>
    </source>
</evidence>
<feature type="region of interest" description="Disordered" evidence="7">
    <location>
        <begin position="230"/>
        <end position="267"/>
    </location>
</feature>
<dbReference type="GO" id="GO:0005777">
    <property type="term" value="C:peroxisome"/>
    <property type="evidence" value="ECO:0007669"/>
    <property type="project" value="EnsemblFungi"/>
</dbReference>
<feature type="compositionally biased region" description="Basic and acidic residues" evidence="7">
    <location>
        <begin position="49"/>
        <end position="62"/>
    </location>
</feature>
<feature type="region of interest" description="Disordered" evidence="7">
    <location>
        <begin position="49"/>
        <end position="70"/>
    </location>
</feature>
<evidence type="ECO:0000256" key="2">
    <source>
        <dbReference type="ARBA" id="ARBA00022679"/>
    </source>
</evidence>
<organism evidence="9 10">
    <name type="scientific">Kuraishia capsulata CBS 1993</name>
    <dbReference type="NCBI Taxonomy" id="1382522"/>
    <lineage>
        <taxon>Eukaryota</taxon>
        <taxon>Fungi</taxon>
        <taxon>Dikarya</taxon>
        <taxon>Ascomycota</taxon>
        <taxon>Saccharomycotina</taxon>
        <taxon>Pichiomycetes</taxon>
        <taxon>Pichiales</taxon>
        <taxon>Pichiaceae</taxon>
        <taxon>Kuraishia</taxon>
    </lineage>
</organism>
<dbReference type="Gene3D" id="1.10.510.10">
    <property type="entry name" value="Transferase(Phosphotransferase) domain 1"/>
    <property type="match status" value="1"/>
</dbReference>
<feature type="compositionally biased region" description="Basic and acidic residues" evidence="7">
    <location>
        <begin position="230"/>
        <end position="239"/>
    </location>
</feature>
<evidence type="ECO:0000313" key="9">
    <source>
        <dbReference type="EMBL" id="CDK24634.1"/>
    </source>
</evidence>
<dbReference type="InterPro" id="IPR008271">
    <property type="entry name" value="Ser/Thr_kinase_AS"/>
</dbReference>
<dbReference type="GO" id="GO:0051988">
    <property type="term" value="P:regulation of attachment of spindle microtubules to kinetochore"/>
    <property type="evidence" value="ECO:0007669"/>
    <property type="project" value="EnsemblFungi"/>
</dbReference>
<dbReference type="GO" id="GO:0031134">
    <property type="term" value="P:sister chromatid biorientation"/>
    <property type="evidence" value="ECO:0007669"/>
    <property type="project" value="EnsemblFungi"/>
</dbReference>
<keyword evidence="4" id="KW-0418">Kinase</keyword>
<dbReference type="SUPFAM" id="SSF56112">
    <property type="entry name" value="Protein kinase-like (PK-like)"/>
    <property type="match status" value="1"/>
</dbReference>
<reference evidence="9" key="2">
    <citation type="submission" date="2014-02" db="EMBL/GenBank/DDBJ databases">
        <title>Complete DNA sequence of /Kuraishia capsulata/ illustrates novel genomic features among budding yeasts (/Saccharomycotina/).</title>
        <authorList>
            <person name="Morales L."/>
            <person name="Noel B."/>
            <person name="Porcel B."/>
            <person name="Marcet-Houben M."/>
            <person name="Hullo M-F."/>
            <person name="Sacerdot C."/>
            <person name="Tekaia F."/>
            <person name="Leh-Louis V."/>
            <person name="Despons L."/>
            <person name="Khanna V."/>
            <person name="Aury J-M."/>
            <person name="Barbe V."/>
            <person name="Couloux A."/>
            <person name="Labadie K."/>
            <person name="Pelletier E."/>
            <person name="Souciet J-L."/>
            <person name="Boekhout T."/>
            <person name="Gabaldon T."/>
            <person name="Wincker P."/>
            <person name="Dujon B."/>
        </authorList>
    </citation>
    <scope>NUCLEOTIDE SEQUENCE</scope>
    <source>
        <strain evidence="9">CBS 1993</strain>
    </source>
</reference>
<keyword evidence="2" id="KW-0808">Transferase</keyword>
<dbReference type="PANTHER" id="PTHR22974:SF21">
    <property type="entry name" value="DUAL SPECIFICITY PROTEIN KINASE TTK"/>
    <property type="match status" value="1"/>
</dbReference>
<dbReference type="SMART" id="SM00220">
    <property type="entry name" value="S_TKc"/>
    <property type="match status" value="1"/>
</dbReference>
<dbReference type="InterPro" id="IPR000719">
    <property type="entry name" value="Prot_kinase_dom"/>
</dbReference>
<feature type="binding site" evidence="6">
    <location>
        <position position="368"/>
    </location>
    <ligand>
        <name>ATP</name>
        <dbReference type="ChEBI" id="CHEBI:30616"/>
    </ligand>
</feature>
<dbReference type="InterPro" id="IPR011009">
    <property type="entry name" value="Kinase-like_dom_sf"/>
</dbReference>
<feature type="compositionally biased region" description="Basic and acidic residues" evidence="7">
    <location>
        <begin position="249"/>
        <end position="267"/>
    </location>
</feature>
<dbReference type="Proteomes" id="UP000019384">
    <property type="component" value="Unassembled WGS sequence"/>
</dbReference>
<dbReference type="GeneID" id="34518039"/>
<dbReference type="FunFam" id="3.30.200.20:FF:000131">
    <property type="entry name" value="Dual specificity protein kinase TTK"/>
    <property type="match status" value="1"/>
</dbReference>
<dbReference type="GO" id="GO:0030447">
    <property type="term" value="P:filamentous growth"/>
    <property type="evidence" value="ECO:0007669"/>
    <property type="project" value="UniProtKB-ARBA"/>
</dbReference>
<dbReference type="PROSITE" id="PS00108">
    <property type="entry name" value="PROTEIN_KINASE_ST"/>
    <property type="match status" value="1"/>
</dbReference>
<dbReference type="STRING" id="1382522.W6MFL7"/>